<gene>
    <name evidence="1" type="ORF">NDI76_22385</name>
</gene>
<dbReference type="RefSeq" id="WP_310926389.1">
    <property type="nucleotide sequence ID" value="NZ_JAMQOP010000007.1"/>
</dbReference>
<evidence type="ECO:0000313" key="1">
    <source>
        <dbReference type="EMBL" id="MDS0301479.1"/>
    </source>
</evidence>
<reference evidence="1 2" key="1">
    <citation type="submission" date="2022-06" db="EMBL/GenBank/DDBJ databases">
        <title>Halogeometricum sp. a new haloarchaeum isolate from saline soil.</title>
        <authorList>
            <person name="Strakova D."/>
            <person name="Galisteo C."/>
            <person name="Sanchez-Porro C."/>
            <person name="Ventosa A."/>
        </authorList>
    </citation>
    <scope>NUCLEOTIDE SEQUENCE [LARGE SCALE GENOMIC DNA]</scope>
    <source>
        <strain evidence="1 2">S1BR25-6</strain>
    </source>
</reference>
<sequence length="271" mass="31325">MYVYVPSIDTIEKHWEETEEGPEEVFHFTSDLDIFIRFIDDNPEIANEKIPEKLGPISDLHPLIAAVEALRQWKINDGFYEHARAAIHLLSESLQRGLFEDPDSIIVRSLQELVTLQAELSHDNSEELSIAVDFLDDRYYEGEKGSRSGFTETIELVLQHTDTDRPFDRGLLQRLFVICVVRANRYRQEDDELGQNVSDESSCRDFIGQAIEIGRKLDIDDTRLKRRYTDDYWRYAGTQGERDSLLKGSIIDEALRDPIVSQTLSDNEKVE</sequence>
<dbReference type="EMBL" id="JAMQOP010000007">
    <property type="protein sequence ID" value="MDS0301479.1"/>
    <property type="molecule type" value="Genomic_DNA"/>
</dbReference>
<accession>A0ABU2GMM5</accession>
<proteinExistence type="predicted"/>
<keyword evidence="2" id="KW-1185">Reference proteome</keyword>
<evidence type="ECO:0000313" key="2">
    <source>
        <dbReference type="Proteomes" id="UP001257060"/>
    </source>
</evidence>
<organism evidence="1 2">
    <name type="scientific">Halogeometricum salsisoli</name>
    <dbReference type="NCBI Taxonomy" id="2950536"/>
    <lineage>
        <taxon>Archaea</taxon>
        <taxon>Methanobacteriati</taxon>
        <taxon>Methanobacteriota</taxon>
        <taxon>Stenosarchaea group</taxon>
        <taxon>Halobacteria</taxon>
        <taxon>Halobacteriales</taxon>
        <taxon>Haloferacaceae</taxon>
        <taxon>Halogeometricum</taxon>
    </lineage>
</organism>
<name>A0ABU2GMM5_9EURY</name>
<protein>
    <submittedName>
        <fullName evidence="1">Uncharacterized protein</fullName>
    </submittedName>
</protein>
<comment type="caution">
    <text evidence="1">The sequence shown here is derived from an EMBL/GenBank/DDBJ whole genome shotgun (WGS) entry which is preliminary data.</text>
</comment>
<dbReference type="Proteomes" id="UP001257060">
    <property type="component" value="Unassembled WGS sequence"/>
</dbReference>